<evidence type="ECO:0000256" key="4">
    <source>
        <dbReference type="ARBA" id="ARBA00023136"/>
    </source>
</evidence>
<evidence type="ECO:0000313" key="8">
    <source>
        <dbReference type="Proteomes" id="UP000094056"/>
    </source>
</evidence>
<dbReference type="PANTHER" id="PTHR37422">
    <property type="entry name" value="TEICHURONIC ACID BIOSYNTHESIS PROTEIN TUAE"/>
    <property type="match status" value="1"/>
</dbReference>
<feature type="transmembrane region" description="Helical" evidence="5">
    <location>
        <begin position="403"/>
        <end position="424"/>
    </location>
</feature>
<feature type="transmembrane region" description="Helical" evidence="5">
    <location>
        <begin position="256"/>
        <end position="273"/>
    </location>
</feature>
<protein>
    <submittedName>
        <fullName evidence="7">O-Antigen ligase</fullName>
    </submittedName>
</protein>
<keyword evidence="4 5" id="KW-0472">Membrane</keyword>
<feature type="transmembrane region" description="Helical" evidence="5">
    <location>
        <begin position="285"/>
        <end position="311"/>
    </location>
</feature>
<feature type="transmembrane region" description="Helical" evidence="5">
    <location>
        <begin position="21"/>
        <end position="41"/>
    </location>
</feature>
<evidence type="ECO:0000256" key="1">
    <source>
        <dbReference type="ARBA" id="ARBA00004141"/>
    </source>
</evidence>
<feature type="transmembrane region" description="Helical" evidence="5">
    <location>
        <begin position="204"/>
        <end position="226"/>
    </location>
</feature>
<dbReference type="AlphaFoldDB" id="A0A1E3X4P9"/>
<dbReference type="InterPro" id="IPR051533">
    <property type="entry name" value="WaaL-like"/>
</dbReference>
<gene>
    <name evidence="7" type="ORF">SCARUB_04286</name>
</gene>
<feature type="transmembrane region" description="Helical" evidence="5">
    <location>
        <begin position="149"/>
        <end position="169"/>
    </location>
</feature>
<feature type="transmembrane region" description="Helical" evidence="5">
    <location>
        <begin position="430"/>
        <end position="447"/>
    </location>
</feature>
<evidence type="ECO:0000259" key="6">
    <source>
        <dbReference type="Pfam" id="PF04932"/>
    </source>
</evidence>
<feature type="transmembrane region" description="Helical" evidence="5">
    <location>
        <begin position="61"/>
        <end position="80"/>
    </location>
</feature>
<name>A0A1E3X4P9_9BACT</name>
<feature type="transmembrane region" description="Helical" evidence="5">
    <location>
        <begin position="233"/>
        <end position="250"/>
    </location>
</feature>
<feature type="transmembrane region" description="Helical" evidence="5">
    <location>
        <begin position="126"/>
        <end position="142"/>
    </location>
</feature>
<dbReference type="Pfam" id="PF04932">
    <property type="entry name" value="Wzy_C"/>
    <property type="match status" value="1"/>
</dbReference>
<feature type="transmembrane region" description="Helical" evidence="5">
    <location>
        <begin position="92"/>
        <end position="114"/>
    </location>
</feature>
<evidence type="ECO:0000256" key="3">
    <source>
        <dbReference type="ARBA" id="ARBA00022989"/>
    </source>
</evidence>
<keyword evidence="2 5" id="KW-0812">Transmembrane</keyword>
<dbReference type="GO" id="GO:0016874">
    <property type="term" value="F:ligase activity"/>
    <property type="evidence" value="ECO:0007669"/>
    <property type="project" value="UniProtKB-KW"/>
</dbReference>
<reference evidence="7 8" key="1">
    <citation type="submission" date="2016-07" db="EMBL/GenBank/DDBJ databases">
        <title>Draft genome of Scalindua rubra, obtained from a brine-seawater interface in the Red Sea, sheds light on salt adaptation in anammox bacteria.</title>
        <authorList>
            <person name="Speth D.R."/>
            <person name="Lagkouvardos I."/>
            <person name="Wang Y."/>
            <person name="Qian P.-Y."/>
            <person name="Dutilh B.E."/>
            <person name="Jetten M.S."/>
        </authorList>
    </citation>
    <scope>NUCLEOTIDE SEQUENCE [LARGE SCALE GENOMIC DNA]</scope>
    <source>
        <strain evidence="7">BSI-1</strain>
    </source>
</reference>
<dbReference type="PANTHER" id="PTHR37422:SF23">
    <property type="entry name" value="TEICHURONIC ACID BIOSYNTHESIS PROTEIN TUAE"/>
    <property type="match status" value="1"/>
</dbReference>
<dbReference type="EMBL" id="MAYW01000200">
    <property type="protein sequence ID" value="ODS30605.1"/>
    <property type="molecule type" value="Genomic_DNA"/>
</dbReference>
<keyword evidence="7" id="KW-0436">Ligase</keyword>
<evidence type="ECO:0000256" key="5">
    <source>
        <dbReference type="SAM" id="Phobius"/>
    </source>
</evidence>
<feature type="transmembrane region" description="Helical" evidence="5">
    <location>
        <begin position="365"/>
        <end position="391"/>
    </location>
</feature>
<feature type="domain" description="O-antigen ligase-related" evidence="6">
    <location>
        <begin position="240"/>
        <end position="382"/>
    </location>
</feature>
<evidence type="ECO:0000256" key="2">
    <source>
        <dbReference type="ARBA" id="ARBA00022692"/>
    </source>
</evidence>
<proteinExistence type="predicted"/>
<comment type="caution">
    <text evidence="7">The sequence shown here is derived from an EMBL/GenBank/DDBJ whole genome shotgun (WGS) entry which is preliminary data.</text>
</comment>
<accession>A0A1E3X4P9</accession>
<sequence>MTSENSVMIGKISLKLRPYSLVIPIWFLELTLLLYVFILPIWPEYAVIKIGKLPGINLQRILIMGNVLLWIFGLIINPVYRSTLYLRLRTHTGIIIIISLFFLWKYISVIPSSMMIKSIYAATNELIIWYLLFFIGLTVFVSPRQVWRFLSTIVLAGIVISLVGIYEAVTDKIFFAEYVPVWSEYTKQALSHNLLKEHRIQATFANTLSLAQFMIIMLPLAVTLIVKSKSIMIRLMAAVASLLGPVVIWFTQSRSPIVVVVLLLALYVSSRILKKVRQAKGIVYYRFVLVFIPVIIIAVAVSSFILFTMIIGRTETESLSTLMRVSQLYVGGEAITQQPLFGYGPALAAIEAGIGMGDLPTIDNYYLTLMIESGIPALIIFVVIIVYFIRLGIRLFLSNDKEISFLGSAIVYALVGFTIFILILSLKVNFPIIYLFMAMLIVLDDYGKTSKGFERKE</sequence>
<dbReference type="GO" id="GO:0016020">
    <property type="term" value="C:membrane"/>
    <property type="evidence" value="ECO:0007669"/>
    <property type="project" value="UniProtKB-SubCell"/>
</dbReference>
<evidence type="ECO:0000313" key="7">
    <source>
        <dbReference type="EMBL" id="ODS30605.1"/>
    </source>
</evidence>
<organism evidence="7 8">
    <name type="scientific">Candidatus Scalindua rubra</name>
    <dbReference type="NCBI Taxonomy" id="1872076"/>
    <lineage>
        <taxon>Bacteria</taxon>
        <taxon>Pseudomonadati</taxon>
        <taxon>Planctomycetota</taxon>
        <taxon>Candidatus Brocadiia</taxon>
        <taxon>Candidatus Brocadiales</taxon>
        <taxon>Candidatus Scalinduaceae</taxon>
        <taxon>Candidatus Scalindua</taxon>
    </lineage>
</organism>
<comment type="subcellular location">
    <subcellularLocation>
        <location evidence="1">Membrane</location>
        <topology evidence="1">Multi-pass membrane protein</topology>
    </subcellularLocation>
</comment>
<keyword evidence="3 5" id="KW-1133">Transmembrane helix</keyword>
<dbReference type="InterPro" id="IPR007016">
    <property type="entry name" value="O-antigen_ligase-rel_domated"/>
</dbReference>
<dbReference type="Proteomes" id="UP000094056">
    <property type="component" value="Unassembled WGS sequence"/>
</dbReference>